<dbReference type="PaxDb" id="121845-A0A3Q0IQW9"/>
<dbReference type="Proteomes" id="UP000079169">
    <property type="component" value="Unplaced"/>
</dbReference>
<dbReference type="KEGG" id="dci:113467007"/>
<evidence type="ECO:0000256" key="1">
    <source>
        <dbReference type="SAM" id="MobiDB-lite"/>
    </source>
</evidence>
<proteinExistence type="predicted"/>
<evidence type="ECO:0000313" key="2">
    <source>
        <dbReference type="Proteomes" id="UP000079169"/>
    </source>
</evidence>
<name>A0A3Q0IQW9_DIACI</name>
<dbReference type="GeneID" id="113467007"/>
<sequence length="93" mass="10489">MLDTGRTIKHHINQLRPTLVPKKKTVTFKPPQLFNVPRIPQLELPVPPPQSSVRQPDPPAVVELPAAHDTPPASGRPVRNRRPPVRYGDYVMH</sequence>
<dbReference type="AlphaFoldDB" id="A0A3Q0IQW9"/>
<protein>
    <submittedName>
        <fullName evidence="3">Proline-rich receptor-like protein kinase PERK2</fullName>
    </submittedName>
</protein>
<dbReference type="RefSeq" id="XP_026678694.1">
    <property type="nucleotide sequence ID" value="XM_026822893.1"/>
</dbReference>
<accession>A0A3Q0IQW9</accession>
<gene>
    <name evidence="3" type="primary">LOC113467007</name>
</gene>
<reference evidence="3" key="1">
    <citation type="submission" date="2025-08" db="UniProtKB">
        <authorList>
            <consortium name="RefSeq"/>
        </authorList>
    </citation>
    <scope>IDENTIFICATION</scope>
</reference>
<evidence type="ECO:0000313" key="3">
    <source>
        <dbReference type="RefSeq" id="XP_026678694.1"/>
    </source>
</evidence>
<organism evidence="2 3">
    <name type="scientific">Diaphorina citri</name>
    <name type="common">Asian citrus psyllid</name>
    <dbReference type="NCBI Taxonomy" id="121845"/>
    <lineage>
        <taxon>Eukaryota</taxon>
        <taxon>Metazoa</taxon>
        <taxon>Ecdysozoa</taxon>
        <taxon>Arthropoda</taxon>
        <taxon>Hexapoda</taxon>
        <taxon>Insecta</taxon>
        <taxon>Pterygota</taxon>
        <taxon>Neoptera</taxon>
        <taxon>Paraneoptera</taxon>
        <taxon>Hemiptera</taxon>
        <taxon>Sternorrhyncha</taxon>
        <taxon>Psylloidea</taxon>
        <taxon>Psyllidae</taxon>
        <taxon>Diaphorininae</taxon>
        <taxon>Diaphorina</taxon>
    </lineage>
</organism>
<feature type="region of interest" description="Disordered" evidence="1">
    <location>
        <begin position="39"/>
        <end position="93"/>
    </location>
</feature>
<keyword evidence="2" id="KW-1185">Reference proteome</keyword>